<accession>A0A660A6J3</accession>
<dbReference type="Proteomes" id="UP000316580">
    <property type="component" value="Unassembled WGS sequence"/>
</dbReference>
<sequence>MVDVDRLLLADLPNTSWDKTFGIWLDNPLTDCCVIKEAKNLLQAVETLEAAAKLALAKLT</sequence>
<dbReference type="AlphaFoldDB" id="A0A660A6J3"/>
<comment type="caution">
    <text evidence="1">The sequence shown here is derived from an EMBL/GenBank/DDBJ whole genome shotgun (WGS) entry which is preliminary data.</text>
</comment>
<proteinExistence type="predicted"/>
<reference evidence="1 2" key="1">
    <citation type="submission" date="2019-05" db="EMBL/GenBank/DDBJ databases">
        <title>Novel genomic isolates of S.pyogenes and S.dysgalactiae subsp. equisimilis associated to necrotising fasciitis (NSTI).</title>
        <authorList>
            <person name="Barrantes I."/>
        </authorList>
    </citation>
    <scope>NUCLEOTIDE SEQUENCE [LARGE SCALE GENOMIC DNA]</scope>
    <source>
        <strain evidence="1 2">SPY6028</strain>
    </source>
</reference>
<evidence type="ECO:0000313" key="2">
    <source>
        <dbReference type="Proteomes" id="UP000316580"/>
    </source>
</evidence>
<protein>
    <submittedName>
        <fullName evidence="1">Uncharacterized protein</fullName>
    </submittedName>
</protein>
<organism evidence="1 2">
    <name type="scientific">Streptococcus pyogenes</name>
    <dbReference type="NCBI Taxonomy" id="1314"/>
    <lineage>
        <taxon>Bacteria</taxon>
        <taxon>Bacillati</taxon>
        <taxon>Bacillota</taxon>
        <taxon>Bacilli</taxon>
        <taxon>Lactobacillales</taxon>
        <taxon>Streptococcaceae</taxon>
        <taxon>Streptococcus</taxon>
    </lineage>
</organism>
<dbReference type="EMBL" id="VCID01000541">
    <property type="protein sequence ID" value="TNY46790.1"/>
    <property type="molecule type" value="Genomic_DNA"/>
</dbReference>
<name>A0A660A6J3_STRPY</name>
<evidence type="ECO:0000313" key="1">
    <source>
        <dbReference type="EMBL" id="TNY46790.1"/>
    </source>
</evidence>
<gene>
    <name evidence="1" type="ORF">FGO82_07450</name>
</gene>